<evidence type="ECO:0000256" key="1">
    <source>
        <dbReference type="SAM" id="MobiDB-lite"/>
    </source>
</evidence>
<feature type="region of interest" description="Disordered" evidence="1">
    <location>
        <begin position="38"/>
        <end position="57"/>
    </location>
</feature>
<dbReference type="AlphaFoldDB" id="A0A0A9EF26"/>
<feature type="compositionally biased region" description="Polar residues" evidence="1">
    <location>
        <begin position="1"/>
        <end position="15"/>
    </location>
</feature>
<protein>
    <submittedName>
        <fullName evidence="2">Si946063f09</fullName>
    </submittedName>
</protein>
<proteinExistence type="predicted"/>
<organism evidence="2">
    <name type="scientific">Arundo donax</name>
    <name type="common">Giant reed</name>
    <name type="synonym">Donax arundinaceus</name>
    <dbReference type="NCBI Taxonomy" id="35708"/>
    <lineage>
        <taxon>Eukaryota</taxon>
        <taxon>Viridiplantae</taxon>
        <taxon>Streptophyta</taxon>
        <taxon>Embryophyta</taxon>
        <taxon>Tracheophyta</taxon>
        <taxon>Spermatophyta</taxon>
        <taxon>Magnoliopsida</taxon>
        <taxon>Liliopsida</taxon>
        <taxon>Poales</taxon>
        <taxon>Poaceae</taxon>
        <taxon>PACMAD clade</taxon>
        <taxon>Arundinoideae</taxon>
        <taxon>Arundineae</taxon>
        <taxon>Arundo</taxon>
    </lineage>
</organism>
<evidence type="ECO:0000313" key="2">
    <source>
        <dbReference type="EMBL" id="JAD94612.1"/>
    </source>
</evidence>
<name>A0A0A9EF26_ARUDO</name>
<dbReference type="EMBL" id="GBRH01203283">
    <property type="protein sequence ID" value="JAD94612.1"/>
    <property type="molecule type" value="Transcribed_RNA"/>
</dbReference>
<reference evidence="2" key="2">
    <citation type="journal article" date="2015" name="Data Brief">
        <title>Shoot transcriptome of the giant reed, Arundo donax.</title>
        <authorList>
            <person name="Barrero R.A."/>
            <person name="Guerrero F.D."/>
            <person name="Moolhuijzen P."/>
            <person name="Goolsby J.A."/>
            <person name="Tidwell J."/>
            <person name="Bellgard S.E."/>
            <person name="Bellgard M.I."/>
        </authorList>
    </citation>
    <scope>NUCLEOTIDE SEQUENCE</scope>
    <source>
        <tissue evidence="2">Shoot tissue taken approximately 20 cm above the soil surface</tissue>
    </source>
</reference>
<feature type="compositionally biased region" description="Basic and acidic residues" evidence="1">
    <location>
        <begin position="16"/>
        <end position="26"/>
    </location>
</feature>
<feature type="region of interest" description="Disordered" evidence="1">
    <location>
        <begin position="1"/>
        <end position="26"/>
    </location>
</feature>
<accession>A0A0A9EF26</accession>
<reference evidence="2" key="1">
    <citation type="submission" date="2014-09" db="EMBL/GenBank/DDBJ databases">
        <authorList>
            <person name="Magalhaes I.L.F."/>
            <person name="Oliveira U."/>
            <person name="Santos F.R."/>
            <person name="Vidigal T.H.D.A."/>
            <person name="Brescovit A.D."/>
            <person name="Santos A.J."/>
        </authorList>
    </citation>
    <scope>NUCLEOTIDE SEQUENCE</scope>
    <source>
        <tissue evidence="2">Shoot tissue taken approximately 20 cm above the soil surface</tissue>
    </source>
</reference>
<sequence length="96" mass="11378">MTPTPNEQINNLGSRDSNRKERKGREKIGFLHSISEGKCSREGRNGRTWSSQLDQGKGRKRIVRERSQENLWDFSFKEIENLWIWNSSKLKRWQGT</sequence>